<proteinExistence type="predicted"/>
<gene>
    <name evidence="1" type="ORF">SAMN05444377_101411</name>
</gene>
<dbReference type="OrthoDB" id="321327at2"/>
<sequence>MKQQPSIIYKRFLQKTESTATYQKRTIAEIQDEICIVDLTLSPKGSWHFMPKFNTILAIPLAGGIQVQKPEKMHAIPVGNFLELYPTAENHVAITNPFASETVNCILIHYNSAPGQSQLQTLELPFFQWQNNPMHLTLRQFSNREEFEFMPQKPNHPLWAICLAGAFEFENRLLEDRDGLQLISPHLCEMESLCEGSILGLIQL</sequence>
<evidence type="ECO:0008006" key="3">
    <source>
        <dbReference type="Google" id="ProtNLM"/>
    </source>
</evidence>
<dbReference type="RefSeq" id="WP_073361005.1">
    <property type="nucleotide sequence ID" value="NZ_FQVQ01000001.1"/>
</dbReference>
<name>A0A1M4WTC6_9FLAO</name>
<reference evidence="1 2" key="1">
    <citation type="submission" date="2016-11" db="EMBL/GenBank/DDBJ databases">
        <authorList>
            <person name="Jaros S."/>
            <person name="Januszkiewicz K."/>
            <person name="Wedrychowicz H."/>
        </authorList>
    </citation>
    <scope>NUCLEOTIDE SEQUENCE [LARGE SCALE GENOMIC DNA]</scope>
    <source>
        <strain evidence="1 2">DSM 25660</strain>
    </source>
</reference>
<evidence type="ECO:0000313" key="1">
    <source>
        <dbReference type="EMBL" id="SHE84468.1"/>
    </source>
</evidence>
<evidence type="ECO:0000313" key="2">
    <source>
        <dbReference type="Proteomes" id="UP000184147"/>
    </source>
</evidence>
<dbReference type="STRING" id="1124188.SAMN05444377_101411"/>
<dbReference type="EMBL" id="FQVQ01000001">
    <property type="protein sequence ID" value="SHE84468.1"/>
    <property type="molecule type" value="Genomic_DNA"/>
</dbReference>
<organism evidence="1 2">
    <name type="scientific">Flavobacterium fontis</name>
    <dbReference type="NCBI Taxonomy" id="1124188"/>
    <lineage>
        <taxon>Bacteria</taxon>
        <taxon>Pseudomonadati</taxon>
        <taxon>Bacteroidota</taxon>
        <taxon>Flavobacteriia</taxon>
        <taxon>Flavobacteriales</taxon>
        <taxon>Flavobacteriaceae</taxon>
        <taxon>Flavobacterium</taxon>
    </lineage>
</organism>
<dbReference type="AlphaFoldDB" id="A0A1M4WTC6"/>
<keyword evidence="2" id="KW-1185">Reference proteome</keyword>
<accession>A0A1M4WTC6</accession>
<protein>
    <recommendedName>
        <fullName evidence="3">Quercetin 2,3-dioxygenase C-terminal cupin domain-containing protein</fullName>
    </recommendedName>
</protein>
<dbReference type="Proteomes" id="UP000184147">
    <property type="component" value="Unassembled WGS sequence"/>
</dbReference>